<evidence type="ECO:0008006" key="3">
    <source>
        <dbReference type="Google" id="ProtNLM"/>
    </source>
</evidence>
<reference evidence="1 2" key="1">
    <citation type="submission" date="2012-01" db="EMBL/GenBank/DDBJ databases">
        <title>The Genome Sequence of Odoribacter laneus YIT 12061.</title>
        <authorList>
            <consortium name="The Broad Institute Genome Sequencing Platform"/>
            <person name="Earl A."/>
            <person name="Ward D."/>
            <person name="Feldgarden M."/>
            <person name="Gevers D."/>
            <person name="Morotomi M."/>
            <person name="Young S.K."/>
            <person name="Zeng Q."/>
            <person name="Gargeya S."/>
            <person name="Fitzgerald M."/>
            <person name="Haas B."/>
            <person name="Abouelleil A."/>
            <person name="Alvarado L."/>
            <person name="Arachchi H.M."/>
            <person name="Berlin A."/>
            <person name="Chapman S.B."/>
            <person name="Gearin G."/>
            <person name="Goldberg J."/>
            <person name="Griggs A."/>
            <person name="Gujja S."/>
            <person name="Hansen M."/>
            <person name="Heiman D."/>
            <person name="Howarth C."/>
            <person name="Larimer J."/>
            <person name="Lui A."/>
            <person name="MacDonald P.J.P."/>
            <person name="McCowen C."/>
            <person name="Montmayeur A."/>
            <person name="Murphy C."/>
            <person name="Neiman D."/>
            <person name="Pearson M."/>
            <person name="Priest M."/>
            <person name="Roberts A."/>
            <person name="Saif S."/>
            <person name="Shea T."/>
            <person name="Sisk P."/>
            <person name="Stolte C."/>
            <person name="Sykes S."/>
            <person name="Wortman J."/>
            <person name="Nusbaum C."/>
            <person name="Birren B."/>
        </authorList>
    </citation>
    <scope>NUCLEOTIDE SEQUENCE [LARGE SCALE GENOMIC DNA]</scope>
    <source>
        <strain evidence="1 2">YIT 12061</strain>
    </source>
</reference>
<dbReference type="Gene3D" id="3.60.15.10">
    <property type="entry name" value="Ribonuclease Z/Hydroxyacylglutathione hydrolase-like"/>
    <property type="match status" value="1"/>
</dbReference>
<dbReference type="PANTHER" id="PTHR42967">
    <property type="entry name" value="METAL DEPENDENT HYDROLASE"/>
    <property type="match status" value="1"/>
</dbReference>
<dbReference type="EMBL" id="ADMC01000023">
    <property type="protein sequence ID" value="EHP47236.1"/>
    <property type="molecule type" value="Genomic_DNA"/>
</dbReference>
<dbReference type="InterPro" id="IPR036866">
    <property type="entry name" value="RibonucZ/Hydroxyglut_hydro"/>
</dbReference>
<dbReference type="eggNOG" id="COG2220">
    <property type="taxonomic scope" value="Bacteria"/>
</dbReference>
<gene>
    <name evidence="1" type="ORF">HMPREF9449_01843</name>
</gene>
<organism evidence="1 2">
    <name type="scientific">Odoribacter laneus YIT 12061</name>
    <dbReference type="NCBI Taxonomy" id="742817"/>
    <lineage>
        <taxon>Bacteria</taxon>
        <taxon>Pseudomonadati</taxon>
        <taxon>Bacteroidota</taxon>
        <taxon>Bacteroidia</taxon>
        <taxon>Bacteroidales</taxon>
        <taxon>Odoribacteraceae</taxon>
        <taxon>Odoribacter</taxon>
    </lineage>
</organism>
<protein>
    <recommendedName>
        <fullName evidence="3">Metallo-beta-lactamase domain-containing protein</fullName>
    </recommendedName>
</protein>
<dbReference type="SUPFAM" id="SSF56281">
    <property type="entry name" value="Metallo-hydrolase/oxidoreductase"/>
    <property type="match status" value="1"/>
</dbReference>
<proteinExistence type="predicted"/>
<dbReference type="RefSeq" id="WP_009136991.1">
    <property type="nucleotide sequence ID" value="NZ_JH594596.1"/>
</dbReference>
<evidence type="ECO:0000313" key="2">
    <source>
        <dbReference type="Proteomes" id="UP000004892"/>
    </source>
</evidence>
<name>H1DHV7_9BACT</name>
<sequence>MKLIYIYHSGFILQGTDFVAVIDYYKAGNPENEKFISELLMHYPGRLYVFVSHAHPDHFNPVILQWRRQRPDLRYIFSEDIQLPADSLPEHRVFMKKLETWQDEILRVKAFGSTDIGISFLIEGEEKRIFHAGDLNNWHWAEESTAEESRESEDHFLRELDCLAGEVEQVDMALFPVDPRLGKDYMRGACQFIDRIHPRWFAPMHFWEKYGKANALRKYAEERGCRFVAWTHPGQYVEF</sequence>
<dbReference type="PATRIC" id="fig|742817.3.peg.1961"/>
<dbReference type="GeneID" id="98069406"/>
<dbReference type="AlphaFoldDB" id="H1DHV7"/>
<evidence type="ECO:0000313" key="1">
    <source>
        <dbReference type="EMBL" id="EHP47236.1"/>
    </source>
</evidence>
<dbReference type="PANTHER" id="PTHR42967:SF1">
    <property type="entry name" value="MBL FOLD METALLO-HYDROLASE"/>
    <property type="match status" value="1"/>
</dbReference>
<dbReference type="HOGENOM" id="CLU_061731_0_0_10"/>
<dbReference type="Proteomes" id="UP000004892">
    <property type="component" value="Unassembled WGS sequence"/>
</dbReference>
<accession>H1DHV7</accession>
<dbReference type="STRING" id="742817.HMPREF9449_01843"/>
<comment type="caution">
    <text evidence="1">The sequence shown here is derived from an EMBL/GenBank/DDBJ whole genome shotgun (WGS) entry which is preliminary data.</text>
</comment>
<keyword evidence="2" id="KW-1185">Reference proteome</keyword>